<name>A0A7M1SSK3_9MICO</name>
<dbReference type="CDD" id="cd07771">
    <property type="entry name" value="ASKHA_NBD_FGGY_RhaB-like"/>
    <property type="match status" value="1"/>
</dbReference>
<keyword evidence="6" id="KW-0684">Rhamnose metabolism</keyword>
<feature type="domain" description="Carbohydrate kinase FGGY C-terminal" evidence="9">
    <location>
        <begin position="286"/>
        <end position="478"/>
    </location>
</feature>
<dbReference type="GO" id="GO:0008993">
    <property type="term" value="F:rhamnulokinase activity"/>
    <property type="evidence" value="ECO:0007669"/>
    <property type="project" value="InterPro"/>
</dbReference>
<dbReference type="KEGG" id="halt:IM660_16080"/>
<keyword evidence="2" id="KW-0808">Transferase</keyword>
<proteinExistence type="inferred from homology"/>
<evidence type="ECO:0000256" key="4">
    <source>
        <dbReference type="ARBA" id="ARBA00022777"/>
    </source>
</evidence>
<evidence type="ECO:0000259" key="8">
    <source>
        <dbReference type="Pfam" id="PF00370"/>
    </source>
</evidence>
<organism evidence="10 11">
    <name type="scientific">Ruania alkalisoli</name>
    <dbReference type="NCBI Taxonomy" id="2779775"/>
    <lineage>
        <taxon>Bacteria</taxon>
        <taxon>Bacillati</taxon>
        <taxon>Actinomycetota</taxon>
        <taxon>Actinomycetes</taxon>
        <taxon>Micrococcales</taxon>
        <taxon>Ruaniaceae</taxon>
        <taxon>Ruania</taxon>
    </lineage>
</organism>
<gene>
    <name evidence="10" type="ORF">IM660_16080</name>
</gene>
<evidence type="ECO:0000256" key="5">
    <source>
        <dbReference type="ARBA" id="ARBA00022840"/>
    </source>
</evidence>
<dbReference type="InterPro" id="IPR043129">
    <property type="entry name" value="ATPase_NBD"/>
</dbReference>
<evidence type="ECO:0000256" key="6">
    <source>
        <dbReference type="ARBA" id="ARBA00023308"/>
    </source>
</evidence>
<feature type="region of interest" description="Disordered" evidence="7">
    <location>
        <begin position="32"/>
        <end position="54"/>
    </location>
</feature>
<accession>A0A7M1SSK3</accession>
<dbReference type="Pfam" id="PF02782">
    <property type="entry name" value="FGGY_C"/>
    <property type="match status" value="1"/>
</dbReference>
<evidence type="ECO:0000259" key="9">
    <source>
        <dbReference type="Pfam" id="PF02782"/>
    </source>
</evidence>
<evidence type="ECO:0000313" key="11">
    <source>
        <dbReference type="Proteomes" id="UP000593758"/>
    </source>
</evidence>
<keyword evidence="11" id="KW-1185">Reference proteome</keyword>
<evidence type="ECO:0000256" key="7">
    <source>
        <dbReference type="SAM" id="MobiDB-lite"/>
    </source>
</evidence>
<dbReference type="Pfam" id="PF00370">
    <property type="entry name" value="FGGY_N"/>
    <property type="match status" value="1"/>
</dbReference>
<dbReference type="Proteomes" id="UP000593758">
    <property type="component" value="Chromosome"/>
</dbReference>
<keyword evidence="5" id="KW-0067">ATP-binding</keyword>
<evidence type="ECO:0000313" key="10">
    <source>
        <dbReference type="EMBL" id="QOR70127.1"/>
    </source>
</evidence>
<evidence type="ECO:0000256" key="3">
    <source>
        <dbReference type="ARBA" id="ARBA00022741"/>
    </source>
</evidence>
<protein>
    <submittedName>
        <fullName evidence="10">Rhamnulokinase</fullName>
    </submittedName>
</protein>
<keyword evidence="4 10" id="KW-0418">Kinase</keyword>
<dbReference type="RefSeq" id="WP_193496817.1">
    <property type="nucleotide sequence ID" value="NZ_CP063169.1"/>
</dbReference>
<evidence type="ECO:0000256" key="2">
    <source>
        <dbReference type="ARBA" id="ARBA00022679"/>
    </source>
</evidence>
<dbReference type="SUPFAM" id="SSF53067">
    <property type="entry name" value="Actin-like ATPase domain"/>
    <property type="match status" value="2"/>
</dbReference>
<comment type="similarity">
    <text evidence="1">Belongs to the FGGY kinase family.</text>
</comment>
<sequence length="515" mass="53838">MAGQVAAFAAVDLGATSGRVIRAEVAAGAAEVLPGPNNRPRSASGAESSAPGVAGTSDGVVLREVARFPNAATADDGGTLRWHLTALFEEVLEGLRAAGGAGPLDGIGIDTWAVDYGLLDADGQLLAEPVAYRDSRTEAVIDDVHARVPPSDLYVISGMQHLPFNTIYQLAAEQRGPWWGRAEQALLLPDLLAYWLTGARVSEYTNASSTALLDQRTGQWSGELMDRLAIPAGLFPPVVQPGEQIGVLSEEIQRRTGLGPVPVYAVGSHDTASAVASVPATGSDFAYISSGTWSLVGVELDAPVLTEASREANFTNERGVDGTVRYLRNVMGLWVLSESQRVWDERGEGIPIGPLLQAAAEEAPRRTIIDVDHPDFLPPGDMPARLAEHATATGQPVPETPAQVARCVVDSLAVAYRKAIEDAQRLSGQRVSVIHVVGGGSKNELLCQATADATGLPVIAGPEEGTALGNVLVQARAAGVLAGDLTALRAVGAGGLELRRYEPDASEREGWAAVG</sequence>
<dbReference type="EMBL" id="CP063169">
    <property type="protein sequence ID" value="QOR70127.1"/>
    <property type="molecule type" value="Genomic_DNA"/>
</dbReference>
<dbReference type="InterPro" id="IPR018485">
    <property type="entry name" value="FGGY_C"/>
</dbReference>
<reference evidence="10 11" key="1">
    <citation type="submission" date="2020-10" db="EMBL/GenBank/DDBJ databases">
        <title>Haloactinobacterium sp. RN3S43, a bacterium isolated from saline soil.</title>
        <authorList>
            <person name="Sun J.-Q."/>
        </authorList>
    </citation>
    <scope>NUCLEOTIDE SEQUENCE [LARGE SCALE GENOMIC DNA]</scope>
    <source>
        <strain evidence="10 11">RN3S43</strain>
    </source>
</reference>
<keyword evidence="3" id="KW-0547">Nucleotide-binding</keyword>
<evidence type="ECO:0000256" key="1">
    <source>
        <dbReference type="ARBA" id="ARBA00009156"/>
    </source>
</evidence>
<dbReference type="Gene3D" id="3.30.420.40">
    <property type="match status" value="2"/>
</dbReference>
<dbReference type="InterPro" id="IPR050406">
    <property type="entry name" value="FGGY_Carb_Kinase"/>
</dbReference>
<dbReference type="PANTHER" id="PTHR43095">
    <property type="entry name" value="SUGAR KINASE"/>
    <property type="match status" value="1"/>
</dbReference>
<dbReference type="AlphaFoldDB" id="A0A7M1SSK3"/>
<dbReference type="InterPro" id="IPR018484">
    <property type="entry name" value="FGGY_N"/>
</dbReference>
<dbReference type="GO" id="GO:0019301">
    <property type="term" value="P:rhamnose catabolic process"/>
    <property type="evidence" value="ECO:0007669"/>
    <property type="project" value="InterPro"/>
</dbReference>
<dbReference type="InterPro" id="IPR013449">
    <property type="entry name" value="Rhamnulokinase"/>
</dbReference>
<feature type="domain" description="Carbohydrate kinase FGGY N-terminal" evidence="8">
    <location>
        <begin position="103"/>
        <end position="275"/>
    </location>
</feature>
<dbReference type="GO" id="GO:0005524">
    <property type="term" value="F:ATP binding"/>
    <property type="evidence" value="ECO:0007669"/>
    <property type="project" value="UniProtKB-KW"/>
</dbReference>